<feature type="domain" description="SGNH hydrolase-type esterase" evidence="1">
    <location>
        <begin position="87"/>
        <end position="307"/>
    </location>
</feature>
<dbReference type="InterPro" id="IPR036514">
    <property type="entry name" value="SGNH_hydro_sf"/>
</dbReference>
<sequence length="330" mass="36623">MTGQRKKYYWRVGFPLGVLIACEVALRVTVGLGSPPLSQADSLMGYRFQPNQNLQRFGNQIIYNQYSQRSNPITPQKPPDTLRILMIGDSVLNGGAILDQGETISGQLQAKFDQAGIRAEVLNASAGSWGIGNQLGYVQRFGFLDSDLLILQIGTHDLIQPTSTGDRIGSDPNYPTQKPLLALQELITRYLMPHLLLQLGWFAPTSEIPATTLPPQQQFEENLGDLQTLLNLAQQENIPVLVLYTPDWVDVLPQPSTPTYKPPFVEFLTAQDVGLIDTHEDWGQLPPEQVSLYFRDSVHLTALGNQRIAQLLWNSLCVNRDTSAAPLCSD</sequence>
<evidence type="ECO:0000313" key="2">
    <source>
        <dbReference type="EMBL" id="MCW6034669.1"/>
    </source>
</evidence>
<protein>
    <submittedName>
        <fullName evidence="2">SGNH/GDSL hydrolase family protein</fullName>
    </submittedName>
</protein>
<dbReference type="InterPro" id="IPR013830">
    <property type="entry name" value="SGNH_hydro"/>
</dbReference>
<dbReference type="CDD" id="cd00229">
    <property type="entry name" value="SGNH_hydrolase"/>
    <property type="match status" value="1"/>
</dbReference>
<dbReference type="EMBL" id="JAIHOM010000001">
    <property type="protein sequence ID" value="MCW6034669.1"/>
    <property type="molecule type" value="Genomic_DNA"/>
</dbReference>
<evidence type="ECO:0000259" key="1">
    <source>
        <dbReference type="Pfam" id="PF13472"/>
    </source>
</evidence>
<dbReference type="PROSITE" id="PS51257">
    <property type="entry name" value="PROKAR_LIPOPROTEIN"/>
    <property type="match status" value="1"/>
</dbReference>
<dbReference type="Proteomes" id="UP001526426">
    <property type="component" value="Unassembled WGS sequence"/>
</dbReference>
<keyword evidence="3" id="KW-1185">Reference proteome</keyword>
<gene>
    <name evidence="2" type="ORF">K4A83_00050</name>
</gene>
<proteinExistence type="predicted"/>
<dbReference type="RefSeq" id="WP_265262320.1">
    <property type="nucleotide sequence ID" value="NZ_JAIHOM010000001.1"/>
</dbReference>
<evidence type="ECO:0000313" key="3">
    <source>
        <dbReference type="Proteomes" id="UP001526426"/>
    </source>
</evidence>
<name>A0ABT3KZI8_9CYAN</name>
<accession>A0ABT3KZI8</accession>
<dbReference type="Pfam" id="PF13472">
    <property type="entry name" value="Lipase_GDSL_2"/>
    <property type="match status" value="1"/>
</dbReference>
<comment type="caution">
    <text evidence="2">The sequence shown here is derived from an EMBL/GenBank/DDBJ whole genome shotgun (WGS) entry which is preliminary data.</text>
</comment>
<dbReference type="SUPFAM" id="SSF52266">
    <property type="entry name" value="SGNH hydrolase"/>
    <property type="match status" value="1"/>
</dbReference>
<organism evidence="2 3">
    <name type="scientific">Spirulina subsalsa FACHB-351</name>
    <dbReference type="NCBI Taxonomy" id="234711"/>
    <lineage>
        <taxon>Bacteria</taxon>
        <taxon>Bacillati</taxon>
        <taxon>Cyanobacteriota</taxon>
        <taxon>Cyanophyceae</taxon>
        <taxon>Spirulinales</taxon>
        <taxon>Spirulinaceae</taxon>
        <taxon>Spirulina</taxon>
    </lineage>
</organism>
<dbReference type="GO" id="GO:0016787">
    <property type="term" value="F:hydrolase activity"/>
    <property type="evidence" value="ECO:0007669"/>
    <property type="project" value="UniProtKB-KW"/>
</dbReference>
<reference evidence="2 3" key="1">
    <citation type="submission" date="2021-08" db="EMBL/GenBank/DDBJ databases">
        <title>Draft genome sequence of Spirulina subsalsa with high tolerance to salinity and hype-accumulation of phycocyanin.</title>
        <authorList>
            <person name="Pei H."/>
            <person name="Jiang L."/>
        </authorList>
    </citation>
    <scope>NUCLEOTIDE SEQUENCE [LARGE SCALE GENOMIC DNA]</scope>
    <source>
        <strain evidence="2 3">FACHB-351</strain>
    </source>
</reference>
<dbReference type="Gene3D" id="3.40.50.1110">
    <property type="entry name" value="SGNH hydrolase"/>
    <property type="match status" value="1"/>
</dbReference>
<keyword evidence="2" id="KW-0378">Hydrolase</keyword>